<dbReference type="Proteomes" id="UP000005566">
    <property type="component" value="Unassembled WGS sequence"/>
</dbReference>
<protein>
    <submittedName>
        <fullName evidence="2">Uncharacterized protein</fullName>
    </submittedName>
</protein>
<sequence length="134" mass="15660">MHLEMASFENRLDKNPLFSINDSTVVMEINGEKLNLHLNQITNVRIVKCRDLTLNVVLLFSFISFYLTGGERFFLVDLVPIIISVFLFAISIFTRRFYYKLLINKRSYVFYEFVIPKSNLVFAEHLASVINAKK</sequence>
<keyword evidence="1" id="KW-0472">Membrane</keyword>
<feature type="transmembrane region" description="Helical" evidence="1">
    <location>
        <begin position="74"/>
        <end position="98"/>
    </location>
</feature>
<keyword evidence="1" id="KW-1133">Transmembrane helix</keyword>
<evidence type="ECO:0000313" key="2">
    <source>
        <dbReference type="EMBL" id="EIA09095.1"/>
    </source>
</evidence>
<reference evidence="2 3" key="1">
    <citation type="journal article" date="2014" name="Acta Crystallogr. D">
        <title>Structure-based characterization and antifreeze properties of a hyperactive ice-binding protein from the Antarctic bacterium Flavobacterium frigoris PS1.</title>
        <authorList>
            <person name="Do H."/>
            <person name="Kim S.J."/>
            <person name="Kim H.J."/>
            <person name="Lee J.H."/>
        </authorList>
    </citation>
    <scope>NUCLEOTIDE SEQUENCE [LARGE SCALE GENOMIC DNA]</scope>
    <source>
        <strain evidence="2 3">PS1</strain>
    </source>
</reference>
<evidence type="ECO:0000256" key="1">
    <source>
        <dbReference type="SAM" id="Phobius"/>
    </source>
</evidence>
<name>H7FQV8_FLAFP</name>
<proteinExistence type="predicted"/>
<keyword evidence="3" id="KW-1185">Reference proteome</keyword>
<accession>H7FQV8</accession>
<feature type="transmembrane region" description="Helical" evidence="1">
    <location>
        <begin position="52"/>
        <end position="68"/>
    </location>
</feature>
<dbReference type="EMBL" id="AHKF01000016">
    <property type="protein sequence ID" value="EIA09095.1"/>
    <property type="molecule type" value="Genomic_DNA"/>
</dbReference>
<keyword evidence="1" id="KW-0812">Transmembrane</keyword>
<gene>
    <name evidence="2" type="ORF">HJ01_01481</name>
</gene>
<dbReference type="AlphaFoldDB" id="H7FQV8"/>
<evidence type="ECO:0000313" key="3">
    <source>
        <dbReference type="Proteomes" id="UP000005566"/>
    </source>
</evidence>
<organism evidence="2 3">
    <name type="scientific">Flavobacterium frigoris (strain PS1)</name>
    <dbReference type="NCBI Taxonomy" id="1086011"/>
    <lineage>
        <taxon>Bacteria</taxon>
        <taxon>Pseudomonadati</taxon>
        <taxon>Bacteroidota</taxon>
        <taxon>Flavobacteriia</taxon>
        <taxon>Flavobacteriales</taxon>
        <taxon>Flavobacteriaceae</taxon>
        <taxon>Flavobacterium</taxon>
    </lineage>
</organism>
<comment type="caution">
    <text evidence="2">The sequence shown here is derived from an EMBL/GenBank/DDBJ whole genome shotgun (WGS) entry which is preliminary data.</text>
</comment>